<proteinExistence type="predicted"/>
<sequence>MDTINTMGIMYTTDTINTMGIMYTTDTINIFCLKFIIMAINIIITNPSSSSGFTRTDITEDTVSKYSVERTLVGVPQIVQLTEA</sequence>
<reference evidence="2 3" key="1">
    <citation type="journal article" date="2021" name="Elife">
        <title>Chloroplast acquisition without the gene transfer in kleptoplastic sea slugs, Plakobranchus ocellatus.</title>
        <authorList>
            <person name="Maeda T."/>
            <person name="Takahashi S."/>
            <person name="Yoshida T."/>
            <person name="Shimamura S."/>
            <person name="Takaki Y."/>
            <person name="Nagai Y."/>
            <person name="Toyoda A."/>
            <person name="Suzuki Y."/>
            <person name="Arimoto A."/>
            <person name="Ishii H."/>
            <person name="Satoh N."/>
            <person name="Nishiyama T."/>
            <person name="Hasebe M."/>
            <person name="Maruyama T."/>
            <person name="Minagawa J."/>
            <person name="Obokata J."/>
            <person name="Shigenobu S."/>
        </authorList>
    </citation>
    <scope>NUCLEOTIDE SEQUENCE [LARGE SCALE GENOMIC DNA]</scope>
</reference>
<keyword evidence="1" id="KW-1133">Transmembrane helix</keyword>
<accession>A0AAV3ZTI2</accession>
<keyword evidence="3" id="KW-1185">Reference proteome</keyword>
<evidence type="ECO:0000256" key="1">
    <source>
        <dbReference type="SAM" id="Phobius"/>
    </source>
</evidence>
<gene>
    <name evidence="2" type="ORF">PoB_002434600</name>
</gene>
<evidence type="ECO:0000313" key="2">
    <source>
        <dbReference type="EMBL" id="GFN97840.1"/>
    </source>
</evidence>
<feature type="transmembrane region" description="Helical" evidence="1">
    <location>
        <begin position="20"/>
        <end position="44"/>
    </location>
</feature>
<keyword evidence="1" id="KW-0472">Membrane</keyword>
<protein>
    <submittedName>
        <fullName evidence="2">Uncharacterized protein</fullName>
    </submittedName>
</protein>
<evidence type="ECO:0000313" key="3">
    <source>
        <dbReference type="Proteomes" id="UP000735302"/>
    </source>
</evidence>
<keyword evidence="1" id="KW-0812">Transmembrane</keyword>
<comment type="caution">
    <text evidence="2">The sequence shown here is derived from an EMBL/GenBank/DDBJ whole genome shotgun (WGS) entry which is preliminary data.</text>
</comment>
<name>A0AAV3ZTI2_9GAST</name>
<organism evidence="2 3">
    <name type="scientific">Plakobranchus ocellatus</name>
    <dbReference type="NCBI Taxonomy" id="259542"/>
    <lineage>
        <taxon>Eukaryota</taxon>
        <taxon>Metazoa</taxon>
        <taxon>Spiralia</taxon>
        <taxon>Lophotrochozoa</taxon>
        <taxon>Mollusca</taxon>
        <taxon>Gastropoda</taxon>
        <taxon>Heterobranchia</taxon>
        <taxon>Euthyneura</taxon>
        <taxon>Panpulmonata</taxon>
        <taxon>Sacoglossa</taxon>
        <taxon>Placobranchoidea</taxon>
        <taxon>Plakobranchidae</taxon>
        <taxon>Plakobranchus</taxon>
    </lineage>
</organism>
<dbReference type="AlphaFoldDB" id="A0AAV3ZTI2"/>
<dbReference type="Proteomes" id="UP000735302">
    <property type="component" value="Unassembled WGS sequence"/>
</dbReference>
<dbReference type="EMBL" id="BLXT01002816">
    <property type="protein sequence ID" value="GFN97840.1"/>
    <property type="molecule type" value="Genomic_DNA"/>
</dbReference>